<dbReference type="Proteomes" id="UP001321477">
    <property type="component" value="Chromosome"/>
</dbReference>
<name>A0ABM8H4Y0_9MICO</name>
<proteinExistence type="predicted"/>
<organism evidence="1 2">
    <name type="scientific">Agromyces marinus</name>
    <dbReference type="NCBI Taxonomy" id="1389020"/>
    <lineage>
        <taxon>Bacteria</taxon>
        <taxon>Bacillati</taxon>
        <taxon>Actinomycetota</taxon>
        <taxon>Actinomycetes</taxon>
        <taxon>Micrococcales</taxon>
        <taxon>Microbacteriaceae</taxon>
        <taxon>Agromyces</taxon>
    </lineage>
</organism>
<sequence>MPVGRAQRVLREFEHGLLVLRVRTQVVDVAQESRLEHRAQVALDLVDGEHRRGLARDDRGDEFVEERVA</sequence>
<reference evidence="2" key="1">
    <citation type="journal article" date="2019" name="Int. J. Syst. Evol. Microbiol.">
        <title>The Global Catalogue of Microorganisms (GCM) 10K type strain sequencing project: providing services to taxonomists for standard genome sequencing and annotation.</title>
        <authorList>
            <consortium name="The Broad Institute Genomics Platform"/>
            <consortium name="The Broad Institute Genome Sequencing Center for Infectious Disease"/>
            <person name="Wu L."/>
            <person name="Ma J."/>
        </authorList>
    </citation>
    <scope>NUCLEOTIDE SEQUENCE [LARGE SCALE GENOMIC DNA]</scope>
    <source>
        <strain evidence="2">NBRC 109019</strain>
    </source>
</reference>
<evidence type="ECO:0000313" key="2">
    <source>
        <dbReference type="Proteomes" id="UP001321477"/>
    </source>
</evidence>
<protein>
    <submittedName>
        <fullName evidence="1">Uncharacterized protein</fullName>
    </submittedName>
</protein>
<dbReference type="EMBL" id="AP027734">
    <property type="protein sequence ID" value="BDZ55858.1"/>
    <property type="molecule type" value="Genomic_DNA"/>
</dbReference>
<accession>A0ABM8H4Y0</accession>
<gene>
    <name evidence="1" type="ORF">GCM10025870_29310</name>
</gene>
<evidence type="ECO:0000313" key="1">
    <source>
        <dbReference type="EMBL" id="BDZ55858.1"/>
    </source>
</evidence>
<keyword evidence="2" id="KW-1185">Reference proteome</keyword>